<evidence type="ECO:0000259" key="18">
    <source>
        <dbReference type="Pfam" id="PF02516"/>
    </source>
</evidence>
<feature type="transmembrane region" description="Helical" evidence="17">
    <location>
        <begin position="264"/>
        <end position="284"/>
    </location>
</feature>
<evidence type="ECO:0000256" key="8">
    <source>
        <dbReference type="ARBA" id="ARBA00022679"/>
    </source>
</evidence>
<evidence type="ECO:0000256" key="10">
    <source>
        <dbReference type="ARBA" id="ARBA00022723"/>
    </source>
</evidence>
<evidence type="ECO:0000256" key="12">
    <source>
        <dbReference type="ARBA" id="ARBA00022989"/>
    </source>
</evidence>
<dbReference type="EMBL" id="HBKQ01031908">
    <property type="protein sequence ID" value="CAE2251885.1"/>
    <property type="molecule type" value="Transcribed_RNA"/>
</dbReference>
<dbReference type="PANTHER" id="PTHR13872:SF1">
    <property type="entry name" value="DOLICHYL-DIPHOSPHOOLIGOSACCHARIDE--PROTEIN GLYCOSYLTRANSFERASE SUBUNIT STT3B"/>
    <property type="match status" value="1"/>
</dbReference>
<evidence type="ECO:0000259" key="19">
    <source>
        <dbReference type="Pfam" id="PF21436"/>
    </source>
</evidence>
<evidence type="ECO:0000256" key="3">
    <source>
        <dbReference type="ARBA" id="ARBA00004127"/>
    </source>
</evidence>
<dbReference type="AlphaFoldDB" id="A0A7S4MYF1"/>
<feature type="transmembrane region" description="Helical" evidence="17">
    <location>
        <begin position="94"/>
        <end position="116"/>
    </location>
</feature>
<dbReference type="GO" id="GO:0012505">
    <property type="term" value="C:endomembrane system"/>
    <property type="evidence" value="ECO:0007669"/>
    <property type="project" value="UniProtKB-SubCell"/>
</dbReference>
<evidence type="ECO:0000256" key="5">
    <source>
        <dbReference type="ARBA" id="ARBA00010810"/>
    </source>
</evidence>
<proteinExistence type="inferred from homology"/>
<dbReference type="InterPro" id="IPR036770">
    <property type="entry name" value="Ankyrin_rpt-contain_sf"/>
</dbReference>
<evidence type="ECO:0000256" key="4">
    <source>
        <dbReference type="ARBA" id="ARBA00004922"/>
    </source>
</evidence>
<comment type="catalytic activity">
    <reaction evidence="15">
        <text>a di-trans,poly-cis-dolichyl diphosphooligosaccharide + L-asparaginyl-[protein] = N(4)-(oligosaccharide-(1-&gt;4)-N-acetyl-beta-D-glucosaminyl-(1-&gt;4)-N-acetyl-beta-D-glucosaminyl)-L-asparaginyl-[protein] + a di-trans,poly-cis-dolichyl diphosphate + H(+)</text>
        <dbReference type="Rhea" id="RHEA:22980"/>
        <dbReference type="Rhea" id="RHEA-COMP:12804"/>
        <dbReference type="Rhea" id="RHEA-COMP:12805"/>
        <dbReference type="Rhea" id="RHEA-COMP:19506"/>
        <dbReference type="Rhea" id="RHEA-COMP:19509"/>
        <dbReference type="ChEBI" id="CHEBI:15378"/>
        <dbReference type="ChEBI" id="CHEBI:50347"/>
        <dbReference type="ChEBI" id="CHEBI:57497"/>
        <dbReference type="ChEBI" id="CHEBI:57570"/>
        <dbReference type="ChEBI" id="CHEBI:132529"/>
        <dbReference type="EC" id="2.4.99.18"/>
    </reaction>
</comment>
<evidence type="ECO:0000256" key="14">
    <source>
        <dbReference type="ARBA" id="ARBA00023211"/>
    </source>
</evidence>
<dbReference type="GO" id="GO:0004579">
    <property type="term" value="F:dolichyl-diphosphooligosaccharide-protein glycotransferase activity"/>
    <property type="evidence" value="ECO:0007669"/>
    <property type="project" value="UniProtKB-EC"/>
</dbReference>
<dbReference type="InterPro" id="IPR003674">
    <property type="entry name" value="Oligo_trans_STT3"/>
</dbReference>
<feature type="transmembrane region" description="Helical" evidence="17">
    <location>
        <begin position="122"/>
        <end position="140"/>
    </location>
</feature>
<feature type="compositionally biased region" description="Basic and acidic residues" evidence="16">
    <location>
        <begin position="670"/>
        <end position="680"/>
    </location>
</feature>
<feature type="region of interest" description="Disordered" evidence="16">
    <location>
        <begin position="307"/>
        <end position="336"/>
    </location>
</feature>
<evidence type="ECO:0000256" key="11">
    <source>
        <dbReference type="ARBA" id="ARBA00022842"/>
    </source>
</evidence>
<comment type="cofactor">
    <cofactor evidence="1">
        <name>Mn(2+)</name>
        <dbReference type="ChEBI" id="CHEBI:29035"/>
    </cofactor>
</comment>
<comment type="subcellular location">
    <subcellularLocation>
        <location evidence="3">Endomembrane system</location>
        <topology evidence="3">Multi-pass membrane protein</topology>
    </subcellularLocation>
</comment>
<dbReference type="UniPathway" id="UPA00378"/>
<dbReference type="Pfam" id="PF21436">
    <property type="entry name" value="STT3-PglB_core"/>
    <property type="match status" value="1"/>
</dbReference>
<name>A0A7S4MYF1_9STRA</name>
<evidence type="ECO:0000256" key="13">
    <source>
        <dbReference type="ARBA" id="ARBA00023136"/>
    </source>
</evidence>
<accession>A0A7S4MYF1</accession>
<feature type="transmembrane region" description="Helical" evidence="17">
    <location>
        <begin position="43"/>
        <end position="62"/>
    </location>
</feature>
<keyword evidence="13 17" id="KW-0472">Membrane</keyword>
<dbReference type="EC" id="2.4.99.18" evidence="6"/>
<feature type="domain" description="Oligosaccharyl transferase STT3 N-terminal" evidence="18">
    <location>
        <begin position="2"/>
        <end position="268"/>
    </location>
</feature>
<dbReference type="InterPro" id="IPR048307">
    <property type="entry name" value="STT3_N"/>
</dbReference>
<feature type="transmembrane region" description="Helical" evidence="17">
    <location>
        <begin position="231"/>
        <end position="257"/>
    </location>
</feature>
<evidence type="ECO:0000256" key="7">
    <source>
        <dbReference type="ARBA" id="ARBA00022676"/>
    </source>
</evidence>
<dbReference type="Gene3D" id="1.25.40.20">
    <property type="entry name" value="Ankyrin repeat-containing domain"/>
    <property type="match status" value="1"/>
</dbReference>
<protein>
    <recommendedName>
        <fullName evidence="6">dolichyl-diphosphooligosaccharide--protein glycotransferase</fullName>
        <ecNumber evidence="6">2.4.99.18</ecNumber>
    </recommendedName>
</protein>
<keyword evidence="7" id="KW-0328">Glycosyltransferase</keyword>
<evidence type="ECO:0000256" key="15">
    <source>
        <dbReference type="ARBA" id="ARBA00048829"/>
    </source>
</evidence>
<dbReference type="Pfam" id="PF02516">
    <property type="entry name" value="STT3"/>
    <property type="match status" value="1"/>
</dbReference>
<evidence type="ECO:0000256" key="17">
    <source>
        <dbReference type="SAM" id="Phobius"/>
    </source>
</evidence>
<comment type="cofactor">
    <cofactor evidence="2">
        <name>Mg(2+)</name>
        <dbReference type="ChEBI" id="CHEBI:18420"/>
    </cofactor>
</comment>
<feature type="transmembrane region" description="Helical" evidence="17">
    <location>
        <begin position="68"/>
        <end position="87"/>
    </location>
</feature>
<feature type="domain" description="STT3/PglB/AglB core" evidence="19">
    <location>
        <begin position="429"/>
        <end position="485"/>
    </location>
</feature>
<reference evidence="20" key="1">
    <citation type="submission" date="2021-01" db="EMBL/GenBank/DDBJ databases">
        <authorList>
            <person name="Corre E."/>
            <person name="Pelletier E."/>
            <person name="Niang G."/>
            <person name="Scheremetjew M."/>
            <person name="Finn R."/>
            <person name="Kale V."/>
            <person name="Holt S."/>
            <person name="Cochrane G."/>
            <person name="Meng A."/>
            <person name="Brown T."/>
            <person name="Cohen L."/>
        </authorList>
    </citation>
    <scope>NUCLEOTIDE SEQUENCE</scope>
    <source>
        <strain evidence="20">Isolate 1302-5</strain>
    </source>
</reference>
<sequence>MIAAVLPASLMRSMAGAYDNEAVAVFAMCLSFYFWCRSLRAGGGVVAAGLFGALSGLAYFYLVATWGGYIFALNLVGLHAAALVVMGRFTTQVYVAYSLFYAVGTALAVQVPVVGWTPLKSLEQIAPCGVFLAYQLLQYCEVKRKEQNMSRETAWKLRKTVFLGAAAAGVVVVVLIAPSGYFGPLSSRVRGLFVPHTRTGNPLVDSVAEHQKTQNRVYFQYLYHLCTLAPVGFVTVMFHLGDAPSFLLVYGAAAYYFSAKMNRLVLLTGPIGAVLGGILIGRVFSWSVGQIWSLLFGGGGGGDDADKAEAEAAATGGKQKGGGGGKRKKGRRGADVSKTSFSGFVALRDSIQSAGSSPGGLTAKRTLSAVGLLFIYQFSTGLDRMSREVSRGLSSPQVVFKGRRGNEEFIVDDYLDAYKWVKNNTPEDSRILSWWDYGYQINGVANRTTLADGNTWNHEHIALLGKILTGNIDASYAIARHLADYVLVWAGGGGDDVAKSPHLARIANSVYRDHCPDDPTCQMFGRDRNGNPTKMMQDSLLYNLHSYQIRPDAQVDPEKFREVYKSKFGKVRIYEIVNVAKESKEWVADPANKLCDVPGSWYCPGQYPPALKGVLERKKDFAQLEDFNRGKGDDEYQKQYFEGLENPRKVQRKQKEQIGSVLSSAAAAVEGREKPDRDAGSDQFVAPKSTIPSGDGDGADESKPKMNLPNKDNEQSTPIQPRPKPTQEEIDDVYNRWENSEFATLTWQMIKDGEVEKLENWYKIEPLAPFVRSEDGRGPMWWAFENKNQAIVKLLINQGVSHDDADKHGKVPADLLPSD</sequence>
<keyword evidence="8" id="KW-0808">Transferase</keyword>
<evidence type="ECO:0000313" key="20">
    <source>
        <dbReference type="EMBL" id="CAE2251885.1"/>
    </source>
</evidence>
<dbReference type="PANTHER" id="PTHR13872">
    <property type="entry name" value="DOLICHYL-DIPHOSPHOOLIGOSACCHARIDE--PROTEIN GLYCOSYLTRANSFERASE SUBUNIT"/>
    <property type="match status" value="1"/>
</dbReference>
<dbReference type="GO" id="GO:0016020">
    <property type="term" value="C:membrane"/>
    <property type="evidence" value="ECO:0007669"/>
    <property type="project" value="InterPro"/>
</dbReference>
<gene>
    <name evidence="20" type="ORF">OAUR00152_LOCUS21753</name>
</gene>
<keyword evidence="11" id="KW-0460">Magnesium</keyword>
<keyword evidence="12 17" id="KW-1133">Transmembrane helix</keyword>
<keyword evidence="14" id="KW-0464">Manganese</keyword>
<keyword evidence="10" id="KW-0479">Metal-binding</keyword>
<evidence type="ECO:0000256" key="1">
    <source>
        <dbReference type="ARBA" id="ARBA00001936"/>
    </source>
</evidence>
<dbReference type="InterPro" id="IPR048999">
    <property type="entry name" value="STT3-PglB_core"/>
</dbReference>
<keyword evidence="9 17" id="KW-0812">Transmembrane</keyword>
<dbReference type="Gene3D" id="3.40.50.12610">
    <property type="match status" value="1"/>
</dbReference>
<feature type="region of interest" description="Disordered" evidence="16">
    <location>
        <begin position="664"/>
        <end position="727"/>
    </location>
</feature>
<organism evidence="20">
    <name type="scientific">Odontella aurita</name>
    <dbReference type="NCBI Taxonomy" id="265563"/>
    <lineage>
        <taxon>Eukaryota</taxon>
        <taxon>Sar</taxon>
        <taxon>Stramenopiles</taxon>
        <taxon>Ochrophyta</taxon>
        <taxon>Bacillariophyta</taxon>
        <taxon>Mediophyceae</taxon>
        <taxon>Biddulphiophycidae</taxon>
        <taxon>Eupodiscales</taxon>
        <taxon>Odontellaceae</taxon>
        <taxon>Odontella</taxon>
    </lineage>
</organism>
<feature type="transmembrane region" description="Helical" evidence="17">
    <location>
        <begin position="161"/>
        <end position="182"/>
    </location>
</feature>
<evidence type="ECO:0000256" key="9">
    <source>
        <dbReference type="ARBA" id="ARBA00022692"/>
    </source>
</evidence>
<evidence type="ECO:0000256" key="16">
    <source>
        <dbReference type="SAM" id="MobiDB-lite"/>
    </source>
</evidence>
<evidence type="ECO:0000256" key="2">
    <source>
        <dbReference type="ARBA" id="ARBA00001946"/>
    </source>
</evidence>
<evidence type="ECO:0000256" key="6">
    <source>
        <dbReference type="ARBA" id="ARBA00012605"/>
    </source>
</evidence>
<dbReference type="FunFam" id="3.40.50.12610:FF:000003">
    <property type="entry name" value="Oligosaccharyl transferase-like protein"/>
    <property type="match status" value="1"/>
</dbReference>
<feature type="transmembrane region" description="Helical" evidence="17">
    <location>
        <begin position="20"/>
        <end position="36"/>
    </location>
</feature>
<comment type="pathway">
    <text evidence="4">Protein modification; protein glycosylation.</text>
</comment>
<dbReference type="GO" id="GO:0046872">
    <property type="term" value="F:metal ion binding"/>
    <property type="evidence" value="ECO:0007669"/>
    <property type="project" value="UniProtKB-KW"/>
</dbReference>
<comment type="similarity">
    <text evidence="5">Belongs to the STT3 family.</text>
</comment>